<dbReference type="InterPro" id="IPR006162">
    <property type="entry name" value="Ppantetheine_attach_site"/>
</dbReference>
<accession>A0A8J3EAQ8</accession>
<dbReference type="InterPro" id="IPR036736">
    <property type="entry name" value="ACP-like_sf"/>
</dbReference>
<reference evidence="4" key="1">
    <citation type="journal article" date="2014" name="Int. J. Syst. Evol. Microbiol.">
        <title>Complete genome sequence of Corynebacterium casei LMG S-19264T (=DSM 44701T), isolated from a smear-ripened cheese.</title>
        <authorList>
            <consortium name="US DOE Joint Genome Institute (JGI-PGF)"/>
            <person name="Walter F."/>
            <person name="Albersmeier A."/>
            <person name="Kalinowski J."/>
            <person name="Ruckert C."/>
        </authorList>
    </citation>
    <scope>NUCLEOTIDE SEQUENCE</scope>
    <source>
        <strain evidence="4">CGMCC 1.15758</strain>
    </source>
</reference>
<evidence type="ECO:0000256" key="2">
    <source>
        <dbReference type="ARBA" id="ARBA00022553"/>
    </source>
</evidence>
<name>A0A8J3EAQ8_9GAMM</name>
<sequence>MNNTLLELELKELIIDVLNLEDITTEDIASDMQLFGDELGLDSIDALELGVALKKKYNLELNEDTDDVKKHFESVKALAQFIATQKTQKTQNNKG</sequence>
<keyword evidence="1" id="KW-0596">Phosphopantetheine</keyword>
<dbReference type="Proteomes" id="UP000636949">
    <property type="component" value="Unassembled WGS sequence"/>
</dbReference>
<dbReference type="PROSITE" id="PS50075">
    <property type="entry name" value="CARRIER"/>
    <property type="match status" value="1"/>
</dbReference>
<dbReference type="PROSITE" id="PS00012">
    <property type="entry name" value="PHOSPHOPANTETHEINE"/>
    <property type="match status" value="1"/>
</dbReference>
<organism evidence="4 5">
    <name type="scientific">Cysteiniphilum litorale</name>
    <dbReference type="NCBI Taxonomy" id="2056700"/>
    <lineage>
        <taxon>Bacteria</taxon>
        <taxon>Pseudomonadati</taxon>
        <taxon>Pseudomonadota</taxon>
        <taxon>Gammaproteobacteria</taxon>
        <taxon>Thiotrichales</taxon>
        <taxon>Fastidiosibacteraceae</taxon>
        <taxon>Cysteiniphilum</taxon>
    </lineage>
</organism>
<protein>
    <submittedName>
        <fullName evidence="4">Acyl carrier protein</fullName>
    </submittedName>
</protein>
<dbReference type="InterPro" id="IPR009081">
    <property type="entry name" value="PP-bd_ACP"/>
</dbReference>
<comment type="caution">
    <text evidence="4">The sequence shown here is derived from an EMBL/GenBank/DDBJ whole genome shotgun (WGS) entry which is preliminary data.</text>
</comment>
<dbReference type="NCBIfam" id="NF006617">
    <property type="entry name" value="PRK09184.1"/>
    <property type="match status" value="1"/>
</dbReference>
<dbReference type="OrthoDB" id="9803943at2"/>
<dbReference type="Gene3D" id="1.10.1200.10">
    <property type="entry name" value="ACP-like"/>
    <property type="match status" value="1"/>
</dbReference>
<evidence type="ECO:0000256" key="1">
    <source>
        <dbReference type="ARBA" id="ARBA00022450"/>
    </source>
</evidence>
<evidence type="ECO:0000313" key="5">
    <source>
        <dbReference type="Proteomes" id="UP000636949"/>
    </source>
</evidence>
<evidence type="ECO:0000259" key="3">
    <source>
        <dbReference type="PROSITE" id="PS50075"/>
    </source>
</evidence>
<reference evidence="4" key="2">
    <citation type="submission" date="2020-09" db="EMBL/GenBank/DDBJ databases">
        <authorList>
            <person name="Sun Q."/>
            <person name="Zhou Y."/>
        </authorList>
    </citation>
    <scope>NUCLEOTIDE SEQUENCE</scope>
    <source>
        <strain evidence="4">CGMCC 1.15758</strain>
    </source>
</reference>
<keyword evidence="2" id="KW-0597">Phosphoprotein</keyword>
<dbReference type="Pfam" id="PF00550">
    <property type="entry name" value="PP-binding"/>
    <property type="match status" value="1"/>
</dbReference>
<proteinExistence type="predicted"/>
<feature type="domain" description="Carrier" evidence="3">
    <location>
        <begin position="1"/>
        <end position="86"/>
    </location>
</feature>
<dbReference type="RefSeq" id="WP_117003937.1">
    <property type="nucleotide sequence ID" value="NZ_BMJS01000053.1"/>
</dbReference>
<keyword evidence="5" id="KW-1185">Reference proteome</keyword>
<evidence type="ECO:0000313" key="4">
    <source>
        <dbReference type="EMBL" id="GGG07400.1"/>
    </source>
</evidence>
<dbReference type="AlphaFoldDB" id="A0A8J3EAQ8"/>
<gene>
    <name evidence="4" type="ORF">GCM10010995_26210</name>
</gene>
<dbReference type="SUPFAM" id="SSF47336">
    <property type="entry name" value="ACP-like"/>
    <property type="match status" value="1"/>
</dbReference>
<dbReference type="EMBL" id="BMJS01000053">
    <property type="protein sequence ID" value="GGG07400.1"/>
    <property type="molecule type" value="Genomic_DNA"/>
</dbReference>